<evidence type="ECO:0000256" key="3">
    <source>
        <dbReference type="ARBA" id="ARBA00022840"/>
    </source>
</evidence>
<dbReference type="InterPro" id="IPR037257">
    <property type="entry name" value="T2SS_E_N_sf"/>
</dbReference>
<accession>A0A2U1AZ07</accession>
<evidence type="ECO:0000256" key="1">
    <source>
        <dbReference type="ARBA" id="ARBA00006611"/>
    </source>
</evidence>
<name>A0A2U1AZ07_9BACT</name>
<evidence type="ECO:0000313" key="5">
    <source>
        <dbReference type="EMBL" id="PVY41571.1"/>
    </source>
</evidence>
<keyword evidence="6" id="KW-1185">Reference proteome</keyword>
<dbReference type="FunFam" id="3.30.450.90:FF:000001">
    <property type="entry name" value="Type II secretion system ATPase GspE"/>
    <property type="match status" value="1"/>
</dbReference>
<dbReference type="Pfam" id="PF05157">
    <property type="entry name" value="MshEN"/>
    <property type="match status" value="1"/>
</dbReference>
<dbReference type="SUPFAM" id="SSF52540">
    <property type="entry name" value="P-loop containing nucleoside triphosphate hydrolases"/>
    <property type="match status" value="1"/>
</dbReference>
<dbReference type="SUPFAM" id="SSF160246">
    <property type="entry name" value="EspE N-terminal domain-like"/>
    <property type="match status" value="1"/>
</dbReference>
<dbReference type="InterPro" id="IPR007831">
    <property type="entry name" value="T2SS_GspE_N"/>
</dbReference>
<dbReference type="CDD" id="cd01129">
    <property type="entry name" value="PulE-GspE-like"/>
    <property type="match status" value="1"/>
</dbReference>
<comment type="similarity">
    <text evidence="1">Belongs to the GSP E family.</text>
</comment>
<evidence type="ECO:0000313" key="6">
    <source>
        <dbReference type="Proteomes" id="UP000245959"/>
    </source>
</evidence>
<comment type="caution">
    <text evidence="5">The sequence shown here is derived from an EMBL/GenBank/DDBJ whole genome shotgun (WGS) entry which is preliminary data.</text>
</comment>
<dbReference type="Gene3D" id="3.40.50.300">
    <property type="entry name" value="P-loop containing nucleotide triphosphate hydrolases"/>
    <property type="match status" value="1"/>
</dbReference>
<dbReference type="InterPro" id="IPR001482">
    <property type="entry name" value="T2SS/T4SS_dom"/>
</dbReference>
<dbReference type="PANTHER" id="PTHR30258">
    <property type="entry name" value="TYPE II SECRETION SYSTEM PROTEIN GSPE-RELATED"/>
    <property type="match status" value="1"/>
</dbReference>
<dbReference type="PROSITE" id="PS00662">
    <property type="entry name" value="T2SP_E"/>
    <property type="match status" value="1"/>
</dbReference>
<dbReference type="Gene3D" id="3.30.450.90">
    <property type="match status" value="1"/>
</dbReference>
<feature type="domain" description="Bacterial type II secretion system protein E" evidence="4">
    <location>
        <begin position="382"/>
        <end position="396"/>
    </location>
</feature>
<keyword evidence="3" id="KW-0067">ATP-binding</keyword>
<dbReference type="FunFam" id="3.40.50.300:FF:000398">
    <property type="entry name" value="Type IV pilus assembly ATPase PilB"/>
    <property type="match status" value="1"/>
</dbReference>
<evidence type="ECO:0000256" key="2">
    <source>
        <dbReference type="ARBA" id="ARBA00022741"/>
    </source>
</evidence>
<dbReference type="GO" id="GO:0005886">
    <property type="term" value="C:plasma membrane"/>
    <property type="evidence" value="ECO:0007669"/>
    <property type="project" value="TreeGrafter"/>
</dbReference>
<organism evidence="5 6">
    <name type="scientific">Victivallis vadensis</name>
    <dbReference type="NCBI Taxonomy" id="172901"/>
    <lineage>
        <taxon>Bacteria</taxon>
        <taxon>Pseudomonadati</taxon>
        <taxon>Lentisphaerota</taxon>
        <taxon>Lentisphaeria</taxon>
        <taxon>Victivallales</taxon>
        <taxon>Victivallaceae</taxon>
        <taxon>Victivallis</taxon>
    </lineage>
</organism>
<dbReference type="InterPro" id="IPR003593">
    <property type="entry name" value="AAA+_ATPase"/>
</dbReference>
<dbReference type="GO" id="GO:0016887">
    <property type="term" value="F:ATP hydrolysis activity"/>
    <property type="evidence" value="ECO:0007669"/>
    <property type="project" value="TreeGrafter"/>
</dbReference>
<dbReference type="GO" id="GO:0005524">
    <property type="term" value="F:ATP binding"/>
    <property type="evidence" value="ECO:0007669"/>
    <property type="project" value="UniProtKB-KW"/>
</dbReference>
<dbReference type="AlphaFoldDB" id="A0A2U1AZ07"/>
<dbReference type="EMBL" id="QEKH01000013">
    <property type="protein sequence ID" value="PVY41571.1"/>
    <property type="molecule type" value="Genomic_DNA"/>
</dbReference>
<dbReference type="PANTHER" id="PTHR30258:SF1">
    <property type="entry name" value="PROTEIN TRANSPORT PROTEIN HOFB HOMOLOG"/>
    <property type="match status" value="1"/>
</dbReference>
<dbReference type="InterPro" id="IPR027417">
    <property type="entry name" value="P-loop_NTPase"/>
</dbReference>
<dbReference type="SMART" id="SM00382">
    <property type="entry name" value="AAA"/>
    <property type="match status" value="1"/>
</dbReference>
<reference evidence="5 6" key="1">
    <citation type="submission" date="2018-04" db="EMBL/GenBank/DDBJ databases">
        <title>Genomic Encyclopedia of Type Strains, Phase IV (KMG-IV): sequencing the most valuable type-strain genomes for metagenomic binning, comparative biology and taxonomic classification.</title>
        <authorList>
            <person name="Goeker M."/>
        </authorList>
    </citation>
    <scope>NUCLEOTIDE SEQUENCE [LARGE SCALE GENOMIC DNA]</scope>
    <source>
        <strain evidence="5 6">DSM 14823</strain>
    </source>
</reference>
<keyword evidence="2" id="KW-0547">Nucleotide-binding</keyword>
<dbReference type="Pfam" id="PF00437">
    <property type="entry name" value="T2SSE"/>
    <property type="match status" value="1"/>
</dbReference>
<dbReference type="RefSeq" id="WP_116883993.1">
    <property type="nucleotide sequence ID" value="NZ_CABMMC010000088.1"/>
</dbReference>
<evidence type="ECO:0000259" key="4">
    <source>
        <dbReference type="PROSITE" id="PS00662"/>
    </source>
</evidence>
<dbReference type="GeneID" id="78295300"/>
<protein>
    <submittedName>
        <fullName evidence="5">Type IV pilus assembly protein PilB</fullName>
    </submittedName>
</protein>
<dbReference type="OrthoDB" id="9773102at2"/>
<dbReference type="Gene3D" id="3.30.300.160">
    <property type="entry name" value="Type II secretion system, protein E, N-terminal domain"/>
    <property type="match status" value="1"/>
</dbReference>
<sequence>MLDIESSALIDLLVNERASVHPQLREQLHDVVEEVERSGKPLMEVIENYGLFTKQEMLQMMADNLGSYVWTPKNSPDIEESVIKMVENNTARSYGVIPIRYEDGQLDLAMRSPLDYQTAETLRFVVNANILPVPVDPDQFDEELERYYPEKIDSVADIIAELTPAELEAVDEDEDHANDAPIVKFVDVVIQQAIKDKASDIHFEPFEKNFRIRYRVDGALYEMPPPPKSLAVPVISRVKIISGLNISERRRPQDGRIQLKANGKPVDLRVSCLPTSYGESVVLRVLDRSVVNLSLDSLGIGEDVLEKLRELIHLPNGILLVTGPTGSGKTTTLYSALGEINNPEDKLLTAEDPVEYDIEGIIQCPINDAVGMTFQRALRAFLRQDPDRILVGEIRDFETAQIAIEASLTGHFVFSTLHTNDAASTVTRLVDMGVEPFLISSSLAGVLGQRLIRRVCKNCRAFYTPTDEDLDRLNMDRDEIGDHQFCYGKGCQICNYTGYKGRKALTELLVVNSEIRELISENAPTTVIRDKARELGMRTLREDGMLALYNGETSVDEVVRYT</sequence>
<proteinExistence type="inferred from homology"/>
<dbReference type="Proteomes" id="UP000245959">
    <property type="component" value="Unassembled WGS sequence"/>
</dbReference>
<gene>
    <name evidence="5" type="ORF">C8D82_11344</name>
</gene>